<evidence type="ECO:0000256" key="8">
    <source>
        <dbReference type="PIRSR" id="PIRSR006113-1"/>
    </source>
</evidence>
<evidence type="ECO:0000256" key="6">
    <source>
        <dbReference type="ARBA" id="ARBA00023239"/>
    </source>
</evidence>
<dbReference type="EC" id="4.2.3.12" evidence="7"/>
<feature type="active site" description="Charge relay system" evidence="8">
    <location>
        <position position="128"/>
    </location>
</feature>
<dbReference type="GO" id="GO:0005739">
    <property type="term" value="C:mitochondrion"/>
    <property type="evidence" value="ECO:0007669"/>
    <property type="project" value="TreeGrafter"/>
</dbReference>
<keyword evidence="11" id="KW-1185">Reference proteome</keyword>
<evidence type="ECO:0000256" key="9">
    <source>
        <dbReference type="PIRSR" id="PIRSR006113-2"/>
    </source>
</evidence>
<dbReference type="InterPro" id="IPR038418">
    <property type="entry name" value="6-PTP_synth/QueD_sf"/>
</dbReference>
<dbReference type="Pfam" id="PF01242">
    <property type="entry name" value="PTPS"/>
    <property type="match status" value="1"/>
</dbReference>
<dbReference type="CDD" id="cd00470">
    <property type="entry name" value="PTPS"/>
    <property type="match status" value="1"/>
</dbReference>
<feature type="binding site" evidence="9">
    <location>
        <position position="45"/>
    </location>
    <ligand>
        <name>Zn(2+)</name>
        <dbReference type="ChEBI" id="CHEBI:29105"/>
    </ligand>
</feature>
<evidence type="ECO:0000256" key="1">
    <source>
        <dbReference type="ARBA" id="ARBA00005126"/>
    </source>
</evidence>
<keyword evidence="5 7" id="KW-0783">Tetrahydrobiopterin biosynthesis</keyword>
<dbReference type="PANTHER" id="PTHR12589">
    <property type="entry name" value="PYRUVOYL TETRAHYDROBIOPTERIN SYNTHASE"/>
    <property type="match status" value="1"/>
</dbReference>
<feature type="active site" description="Proton acceptor" evidence="8">
    <location>
        <position position="37"/>
    </location>
</feature>
<dbReference type="PANTHER" id="PTHR12589:SF7">
    <property type="entry name" value="6-PYRUVOYL TETRAHYDROBIOPTERIN SYNTHASE"/>
    <property type="match status" value="1"/>
</dbReference>
<sequence>MKQPVLTMTRRETFSASHRLHNPTLSDEENARIFGKCNSPNGHGHNYVVEVTVKGPVDEKTGMVMDLVELKKAVEEAIMKPLDHKNIDKDVEYFRNGVVSTTENVTVFIWNQLKNYTKELLHEVKVFETEKNIFSYRGDIL</sequence>
<organism evidence="10 11">
    <name type="scientific">Artemia franciscana</name>
    <name type="common">Brine shrimp</name>
    <name type="synonym">Artemia sanfranciscana</name>
    <dbReference type="NCBI Taxonomy" id="6661"/>
    <lineage>
        <taxon>Eukaryota</taxon>
        <taxon>Metazoa</taxon>
        <taxon>Ecdysozoa</taxon>
        <taxon>Arthropoda</taxon>
        <taxon>Crustacea</taxon>
        <taxon>Branchiopoda</taxon>
        <taxon>Anostraca</taxon>
        <taxon>Artemiidae</taxon>
        <taxon>Artemia</taxon>
    </lineage>
</organism>
<gene>
    <name evidence="10" type="ORF">QYM36_003489</name>
</gene>
<keyword evidence="4 7" id="KW-0862">Zinc</keyword>
<dbReference type="Proteomes" id="UP001187531">
    <property type="component" value="Unassembled WGS sequence"/>
</dbReference>
<comment type="catalytic activity">
    <reaction evidence="7">
        <text>7,8-dihydroneopterin 3'-triphosphate = 6-pyruvoyl-5,6,7,8-tetrahydropterin + triphosphate + H(+)</text>
        <dbReference type="Rhea" id="RHEA:22048"/>
        <dbReference type="ChEBI" id="CHEBI:15378"/>
        <dbReference type="ChEBI" id="CHEBI:18036"/>
        <dbReference type="ChEBI" id="CHEBI:58462"/>
        <dbReference type="ChEBI" id="CHEBI:136564"/>
        <dbReference type="EC" id="4.2.3.12"/>
    </reaction>
</comment>
<reference evidence="10" key="1">
    <citation type="submission" date="2023-07" db="EMBL/GenBank/DDBJ databases">
        <title>Chromosome-level genome assembly of Artemia franciscana.</title>
        <authorList>
            <person name="Jo E."/>
        </authorList>
    </citation>
    <scope>NUCLEOTIDE SEQUENCE</scope>
    <source>
        <tissue evidence="10">Whole body</tissue>
    </source>
</reference>
<keyword evidence="3 7" id="KW-0479">Metal-binding</keyword>
<feature type="binding site" evidence="9">
    <location>
        <position position="43"/>
    </location>
    <ligand>
        <name>Zn(2+)</name>
        <dbReference type="ChEBI" id="CHEBI:29105"/>
    </ligand>
</feature>
<dbReference type="GO" id="GO:0006729">
    <property type="term" value="P:tetrahydrobiopterin biosynthetic process"/>
    <property type="evidence" value="ECO:0007669"/>
    <property type="project" value="UniProtKB-KW"/>
</dbReference>
<evidence type="ECO:0000256" key="2">
    <source>
        <dbReference type="ARBA" id="ARBA00009164"/>
    </source>
</evidence>
<dbReference type="FunFam" id="3.30.479.10:FF:000003">
    <property type="entry name" value="6-pyruvoyl tetrahydrobiopterin synthase"/>
    <property type="match status" value="1"/>
</dbReference>
<dbReference type="GO" id="GO:0046872">
    <property type="term" value="F:metal ion binding"/>
    <property type="evidence" value="ECO:0007669"/>
    <property type="project" value="UniProtKB-KW"/>
</dbReference>
<evidence type="ECO:0000256" key="3">
    <source>
        <dbReference type="ARBA" id="ARBA00022723"/>
    </source>
</evidence>
<comment type="similarity">
    <text evidence="2 7">Belongs to the PTPS family.</text>
</comment>
<protein>
    <recommendedName>
        <fullName evidence="7">6-pyruvoyl tetrahydrobiopterin synthase</fullName>
        <shortName evidence="7">PTP synthase</shortName>
        <shortName evidence="7">PTPS</shortName>
        <ecNumber evidence="7">4.2.3.12</ecNumber>
    </recommendedName>
</protein>
<feature type="binding site" evidence="9">
    <location>
        <position position="18"/>
    </location>
    <ligand>
        <name>Zn(2+)</name>
        <dbReference type="ChEBI" id="CHEBI:29105"/>
    </ligand>
</feature>
<evidence type="ECO:0000313" key="11">
    <source>
        <dbReference type="Proteomes" id="UP001187531"/>
    </source>
</evidence>
<dbReference type="EMBL" id="JAVRJZ010000006">
    <property type="protein sequence ID" value="KAK2721227.1"/>
    <property type="molecule type" value="Genomic_DNA"/>
</dbReference>
<dbReference type="GO" id="GO:0003874">
    <property type="term" value="F:6-pyruvoyltetrahydropterin synthase activity"/>
    <property type="evidence" value="ECO:0007669"/>
    <property type="project" value="UniProtKB-EC"/>
</dbReference>
<evidence type="ECO:0000256" key="4">
    <source>
        <dbReference type="ARBA" id="ARBA00022833"/>
    </source>
</evidence>
<proteinExistence type="inferred from homology"/>
<evidence type="ECO:0000256" key="5">
    <source>
        <dbReference type="ARBA" id="ARBA00023007"/>
    </source>
</evidence>
<evidence type="ECO:0000256" key="7">
    <source>
        <dbReference type="PIRNR" id="PIRNR006113"/>
    </source>
</evidence>
<dbReference type="InterPro" id="IPR007115">
    <property type="entry name" value="6-PTP_synth/QueD"/>
</dbReference>
<feature type="active site" description="Charge relay system" evidence="8">
    <location>
        <position position="84"/>
    </location>
</feature>
<name>A0AA88L7G2_ARTSF</name>
<comment type="caution">
    <text evidence="10">The sequence shown here is derived from an EMBL/GenBank/DDBJ whole genome shotgun (WGS) entry which is preliminary data.</text>
</comment>
<keyword evidence="6 7" id="KW-0456">Lyase</keyword>
<dbReference type="EMBL" id="JAVRJZ010000006">
    <property type="protein sequence ID" value="KAK2721228.1"/>
    <property type="molecule type" value="Genomic_DNA"/>
</dbReference>
<comment type="pathway">
    <text evidence="1 7">Cofactor biosynthesis; tetrahydrobiopterin biosynthesis; tetrahydrobiopterin from 7,8-dihydroneopterin triphosphate: step 1/3.</text>
</comment>
<dbReference type="NCBIfam" id="TIGR00039">
    <property type="entry name" value="6PTHBS"/>
    <property type="match status" value="1"/>
</dbReference>
<comment type="cofactor">
    <cofactor evidence="7 9">
        <name>Zn(2+)</name>
        <dbReference type="ChEBI" id="CHEBI:29105"/>
    </cofactor>
    <text evidence="7 9">Binds 1 zinc ion per subunit.</text>
</comment>
<evidence type="ECO:0000313" key="10">
    <source>
        <dbReference type="EMBL" id="KAK2721228.1"/>
    </source>
</evidence>
<dbReference type="AlphaFoldDB" id="A0AA88L7G2"/>
<dbReference type="SUPFAM" id="SSF55620">
    <property type="entry name" value="Tetrahydrobiopterin biosynthesis enzymes-like"/>
    <property type="match status" value="1"/>
</dbReference>
<dbReference type="Gene3D" id="3.30.479.10">
    <property type="entry name" value="6-pyruvoyl tetrahydropterin synthase/QueD"/>
    <property type="match status" value="1"/>
</dbReference>
<accession>A0AA88L7G2</accession>
<dbReference type="PIRSF" id="PIRSF006113">
    <property type="entry name" value="PTP_synth"/>
    <property type="match status" value="1"/>
</dbReference>